<dbReference type="OrthoDB" id="263583at2"/>
<evidence type="ECO:0000256" key="3">
    <source>
        <dbReference type="ARBA" id="ARBA00022729"/>
    </source>
</evidence>
<dbReference type="InterPro" id="IPR011989">
    <property type="entry name" value="ARM-like"/>
</dbReference>
<dbReference type="InterPro" id="IPR001782">
    <property type="entry name" value="Flag_FlgI"/>
</dbReference>
<evidence type="ECO:0000256" key="4">
    <source>
        <dbReference type="ARBA" id="ARBA00023143"/>
    </source>
</evidence>
<keyword evidence="6" id="KW-0282">Flagellum</keyword>
<evidence type="ECO:0000256" key="2">
    <source>
        <dbReference type="ARBA" id="ARBA00004117"/>
    </source>
</evidence>
<organism evidence="6 7">
    <name type="scientific">Poriferisphaera corsica</name>
    <dbReference type="NCBI Taxonomy" id="2528020"/>
    <lineage>
        <taxon>Bacteria</taxon>
        <taxon>Pseudomonadati</taxon>
        <taxon>Planctomycetota</taxon>
        <taxon>Phycisphaerae</taxon>
        <taxon>Phycisphaerales</taxon>
        <taxon>Phycisphaeraceae</taxon>
        <taxon>Poriferisphaera</taxon>
    </lineage>
</organism>
<name>A0A517YWB7_9BACT</name>
<comment type="subcellular location">
    <subcellularLocation>
        <location evidence="2">Bacterial flagellum basal body</location>
    </subcellularLocation>
</comment>
<keyword evidence="6" id="KW-0969">Cilium</keyword>
<dbReference type="KEGG" id="pcor:KS4_25690"/>
<reference evidence="6 7" key="1">
    <citation type="submission" date="2019-02" db="EMBL/GenBank/DDBJ databases">
        <title>Deep-cultivation of Planctomycetes and their phenomic and genomic characterization uncovers novel biology.</title>
        <authorList>
            <person name="Wiegand S."/>
            <person name="Jogler M."/>
            <person name="Boedeker C."/>
            <person name="Pinto D."/>
            <person name="Vollmers J."/>
            <person name="Rivas-Marin E."/>
            <person name="Kohn T."/>
            <person name="Peeters S.H."/>
            <person name="Heuer A."/>
            <person name="Rast P."/>
            <person name="Oberbeckmann S."/>
            <person name="Bunk B."/>
            <person name="Jeske O."/>
            <person name="Meyerdierks A."/>
            <person name="Storesund J.E."/>
            <person name="Kallscheuer N."/>
            <person name="Luecker S."/>
            <person name="Lage O.M."/>
            <person name="Pohl T."/>
            <person name="Merkel B.J."/>
            <person name="Hornburger P."/>
            <person name="Mueller R.-W."/>
            <person name="Bruemmer F."/>
            <person name="Labrenz M."/>
            <person name="Spormann A.M."/>
            <person name="Op den Camp H."/>
            <person name="Overmann J."/>
            <person name="Amann R."/>
            <person name="Jetten M.S.M."/>
            <person name="Mascher T."/>
            <person name="Medema M.H."/>
            <person name="Devos D.P."/>
            <person name="Kaster A.-K."/>
            <person name="Ovreas L."/>
            <person name="Rohde M."/>
            <person name="Galperin M.Y."/>
            <person name="Jogler C."/>
        </authorList>
    </citation>
    <scope>NUCLEOTIDE SEQUENCE [LARGE SCALE GENOMIC DNA]</scope>
    <source>
        <strain evidence="6 7">KS4</strain>
    </source>
</reference>
<feature type="region of interest" description="Disordered" evidence="5">
    <location>
        <begin position="637"/>
        <end position="697"/>
    </location>
</feature>
<protein>
    <submittedName>
        <fullName evidence="6">Flagellar basal body P-ring protein</fullName>
    </submittedName>
</protein>
<dbReference type="Pfam" id="PF02119">
    <property type="entry name" value="FlgI"/>
    <property type="match status" value="1"/>
</dbReference>
<gene>
    <name evidence="6" type="ORF">KS4_25690</name>
</gene>
<sequence length="697" mass="77876">MRPVSRKYKYWMNNSMKKRQVRKTEVVRIAAASMLACAAMVVVVGMPGCSKPEQRTTAPGAKPMPMFRGPSYLHGSVGSLTSLDGFAPMLVSNYSLVVDLEGTGSRQIPQHLKQYMVSELRKQGVGTPSKGYGWLSPERMMADKGSAIVAIEGMIPAGAVKGQRFDLLVSALPGTDTESLDGGRLWRTELSPGGVQFPGRFIKKEAGAIGPIYMSPMKRDISDRKELQKFSRQAVVIAGGEVKNNRDMRLVLNVPSYTRSRMIADRINEKYGYHEDSQPIAEAKTDTFIRITVPQRWAYRTEELLGLIKSTYLEVSPGFEARQAAKLAKVLEKFPEQEDEIVQAWRALGKMSLDVLRVLYDHDLQHVKRSALKAGAWLGDERASRYLQEMSKDPDWATRKMVAELLVYLPDSANGREALSALLDDAKQEVRLAAYNSIAITGHELLNRYVVRDGNDEVKFLIDRIRGIEKPLIYVTHEYGIPRIVLFNDQMKLADEGYASMWSDRLMLRSNDRVVDPTAVNVLDSAASRTTTVFYRLNAREKADVVANAKDKRKAAVEARKPKQYEIPSTVATLVYLLGHRQVDFEDQPGLDLTYSQVADVVYQLSKQGYVKAEVVLHQSPLQKQIDDYQKANQIDGVRRDSDAIDPMVEDSPAVSGEKAGRRIGAPMTLQRGFDKPQQGRAESDGSNDAKQQARPE</sequence>
<dbReference type="AlphaFoldDB" id="A0A517YWB7"/>
<keyword evidence="7" id="KW-1185">Reference proteome</keyword>
<dbReference type="GO" id="GO:0005198">
    <property type="term" value="F:structural molecule activity"/>
    <property type="evidence" value="ECO:0007669"/>
    <property type="project" value="InterPro"/>
</dbReference>
<keyword evidence="6" id="KW-0966">Cell projection</keyword>
<evidence type="ECO:0000313" key="7">
    <source>
        <dbReference type="Proteomes" id="UP000317369"/>
    </source>
</evidence>
<dbReference type="GO" id="GO:0009428">
    <property type="term" value="C:bacterial-type flagellum basal body, distal rod, P ring"/>
    <property type="evidence" value="ECO:0007669"/>
    <property type="project" value="InterPro"/>
</dbReference>
<dbReference type="PANTHER" id="PTHR30381:SF0">
    <property type="entry name" value="FLAGELLAR P-RING PROTEIN"/>
    <property type="match status" value="1"/>
</dbReference>
<dbReference type="EMBL" id="CP036425">
    <property type="protein sequence ID" value="QDU34499.1"/>
    <property type="molecule type" value="Genomic_DNA"/>
</dbReference>
<evidence type="ECO:0000313" key="6">
    <source>
        <dbReference type="EMBL" id="QDU34499.1"/>
    </source>
</evidence>
<keyword evidence="3" id="KW-0732">Signal</keyword>
<proteinExistence type="predicted"/>
<keyword evidence="4" id="KW-0975">Bacterial flagellum</keyword>
<evidence type="ECO:0000256" key="1">
    <source>
        <dbReference type="ARBA" id="ARBA00002591"/>
    </source>
</evidence>
<dbReference type="GO" id="GO:0071973">
    <property type="term" value="P:bacterial-type flagellum-dependent cell motility"/>
    <property type="evidence" value="ECO:0007669"/>
    <property type="project" value="InterPro"/>
</dbReference>
<evidence type="ECO:0000256" key="5">
    <source>
        <dbReference type="SAM" id="MobiDB-lite"/>
    </source>
</evidence>
<comment type="function">
    <text evidence="1">Assembles around the rod to form the L-ring and probably protects the motor/basal body from shearing forces during rotation.</text>
</comment>
<dbReference type="Proteomes" id="UP000317369">
    <property type="component" value="Chromosome"/>
</dbReference>
<dbReference type="SUPFAM" id="SSF48371">
    <property type="entry name" value="ARM repeat"/>
    <property type="match status" value="1"/>
</dbReference>
<accession>A0A517YWB7</accession>
<dbReference type="GO" id="GO:0030288">
    <property type="term" value="C:outer membrane-bounded periplasmic space"/>
    <property type="evidence" value="ECO:0007669"/>
    <property type="project" value="InterPro"/>
</dbReference>
<dbReference type="PRINTS" id="PR01010">
    <property type="entry name" value="FLGPRINGFLGI"/>
</dbReference>
<dbReference type="InterPro" id="IPR016024">
    <property type="entry name" value="ARM-type_fold"/>
</dbReference>
<dbReference type="Gene3D" id="1.25.10.10">
    <property type="entry name" value="Leucine-rich Repeat Variant"/>
    <property type="match status" value="1"/>
</dbReference>
<dbReference type="PANTHER" id="PTHR30381">
    <property type="entry name" value="FLAGELLAR P-RING PERIPLASMIC PROTEIN FLGI"/>
    <property type="match status" value="1"/>
</dbReference>